<dbReference type="AlphaFoldDB" id="A0A371XE31"/>
<gene>
    <name evidence="2" type="ORF">DY251_10850</name>
</gene>
<comment type="caution">
    <text evidence="2">The sequence shown here is derived from an EMBL/GenBank/DDBJ whole genome shotgun (WGS) entry which is preliminary data.</text>
</comment>
<feature type="region of interest" description="Disordered" evidence="1">
    <location>
        <begin position="37"/>
        <end position="62"/>
    </location>
</feature>
<accession>A0A371XE31</accession>
<name>A0A371XE31_9HYPH</name>
<evidence type="ECO:0000313" key="3">
    <source>
        <dbReference type="Proteomes" id="UP000262379"/>
    </source>
</evidence>
<dbReference type="RefSeq" id="WP_116623923.1">
    <property type="nucleotide sequence ID" value="NZ_QURN01000007.1"/>
</dbReference>
<dbReference type="EMBL" id="QURN01000007">
    <property type="protein sequence ID" value="RFC67490.1"/>
    <property type="molecule type" value="Genomic_DNA"/>
</dbReference>
<proteinExistence type="predicted"/>
<dbReference type="Proteomes" id="UP000262379">
    <property type="component" value="Unassembled WGS sequence"/>
</dbReference>
<reference evidence="3" key="1">
    <citation type="submission" date="2018-08" db="EMBL/GenBank/DDBJ databases">
        <authorList>
            <person name="Im W.T."/>
        </authorList>
    </citation>
    <scope>NUCLEOTIDE SEQUENCE [LARGE SCALE GENOMIC DNA]</scope>
    <source>
        <strain evidence="3">LA-28</strain>
    </source>
</reference>
<keyword evidence="3" id="KW-1185">Reference proteome</keyword>
<organism evidence="2 3">
    <name type="scientific">Mesorhizobium denitrificans</name>
    <dbReference type="NCBI Taxonomy" id="2294114"/>
    <lineage>
        <taxon>Bacteria</taxon>
        <taxon>Pseudomonadati</taxon>
        <taxon>Pseudomonadota</taxon>
        <taxon>Alphaproteobacteria</taxon>
        <taxon>Hyphomicrobiales</taxon>
        <taxon>Phyllobacteriaceae</taxon>
        <taxon>Mesorhizobium</taxon>
    </lineage>
</organism>
<sequence length="93" mass="10294">MSYDTNRSRKVPYLSSAEFNPDVSSIAEARRAAIAFSLGETGHGPPDRKPHRGGLPDVDMSQIVQQPRRSWLERLFGAPRAVKQHHKPSSSAV</sequence>
<protein>
    <submittedName>
        <fullName evidence="2">Uncharacterized protein</fullName>
    </submittedName>
</protein>
<evidence type="ECO:0000313" key="2">
    <source>
        <dbReference type="EMBL" id="RFC67490.1"/>
    </source>
</evidence>
<evidence type="ECO:0000256" key="1">
    <source>
        <dbReference type="SAM" id="MobiDB-lite"/>
    </source>
</evidence>